<evidence type="ECO:0000313" key="2">
    <source>
        <dbReference type="Proteomes" id="UP000789901"/>
    </source>
</evidence>
<accession>A0ABN7WIE2</accession>
<gene>
    <name evidence="1" type="ORF">GMARGA_LOCUS31197</name>
</gene>
<feature type="non-terminal residue" evidence="1">
    <location>
        <position position="1"/>
    </location>
</feature>
<reference evidence="1 2" key="1">
    <citation type="submission" date="2021-06" db="EMBL/GenBank/DDBJ databases">
        <authorList>
            <person name="Kallberg Y."/>
            <person name="Tangrot J."/>
            <person name="Rosling A."/>
        </authorList>
    </citation>
    <scope>NUCLEOTIDE SEQUENCE [LARGE SCALE GENOMIC DNA]</scope>
    <source>
        <strain evidence="1 2">120-4 pot B 10/14</strain>
    </source>
</reference>
<dbReference type="Proteomes" id="UP000789901">
    <property type="component" value="Unassembled WGS sequence"/>
</dbReference>
<sequence>LDEIAKTTSHNKKNQKHQPAFIRQLCKDLQTKKLDVEQHTA</sequence>
<comment type="caution">
    <text evidence="1">The sequence shown here is derived from an EMBL/GenBank/DDBJ whole genome shotgun (WGS) entry which is preliminary data.</text>
</comment>
<proteinExistence type="predicted"/>
<evidence type="ECO:0000313" key="1">
    <source>
        <dbReference type="EMBL" id="CAG8832725.1"/>
    </source>
</evidence>
<keyword evidence="2" id="KW-1185">Reference proteome</keyword>
<name>A0ABN7WIE2_GIGMA</name>
<organism evidence="1 2">
    <name type="scientific">Gigaspora margarita</name>
    <dbReference type="NCBI Taxonomy" id="4874"/>
    <lineage>
        <taxon>Eukaryota</taxon>
        <taxon>Fungi</taxon>
        <taxon>Fungi incertae sedis</taxon>
        <taxon>Mucoromycota</taxon>
        <taxon>Glomeromycotina</taxon>
        <taxon>Glomeromycetes</taxon>
        <taxon>Diversisporales</taxon>
        <taxon>Gigasporaceae</taxon>
        <taxon>Gigaspora</taxon>
    </lineage>
</organism>
<protein>
    <submittedName>
        <fullName evidence="1">20306_t:CDS:1</fullName>
    </submittedName>
</protein>
<dbReference type="EMBL" id="CAJVQB010045936">
    <property type="protein sequence ID" value="CAG8832725.1"/>
    <property type="molecule type" value="Genomic_DNA"/>
</dbReference>